<dbReference type="GeneTree" id="ENSGT00390000003039"/>
<sequence>MKAYLLLLLLLPLCSAKQFSIQCYGQDYHMVDNILLDCSSDIKQACYTKGNGEKGCIQLEYCSKPGWDCCHTNGCNA</sequence>
<evidence type="ECO:0000313" key="3">
    <source>
        <dbReference type="Proteomes" id="UP000261660"/>
    </source>
</evidence>
<name>A0A3Q3N8V1_9LABR</name>
<evidence type="ECO:0000313" key="2">
    <source>
        <dbReference type="Ensembl" id="ENSLBEP00000030405.1"/>
    </source>
</evidence>
<keyword evidence="1" id="KW-0732">Signal</keyword>
<feature type="signal peptide" evidence="1">
    <location>
        <begin position="1"/>
        <end position="16"/>
    </location>
</feature>
<dbReference type="RefSeq" id="XP_065815485.1">
    <property type="nucleotide sequence ID" value="XM_065959413.1"/>
</dbReference>
<reference evidence="2" key="2">
    <citation type="submission" date="2025-09" db="UniProtKB">
        <authorList>
            <consortium name="Ensembl"/>
        </authorList>
    </citation>
    <scope>IDENTIFICATION</scope>
</reference>
<keyword evidence="3" id="KW-1185">Reference proteome</keyword>
<dbReference type="AlphaFoldDB" id="A0A3Q3N8V1"/>
<feature type="chain" id="PRO_5018582290" evidence="1">
    <location>
        <begin position="17"/>
        <end position="77"/>
    </location>
</feature>
<reference evidence="2" key="1">
    <citation type="submission" date="2025-08" db="UniProtKB">
        <authorList>
            <consortium name="Ensembl"/>
        </authorList>
    </citation>
    <scope>IDENTIFICATION</scope>
</reference>
<organism evidence="2 3">
    <name type="scientific">Labrus bergylta</name>
    <name type="common">ballan wrasse</name>
    <dbReference type="NCBI Taxonomy" id="56723"/>
    <lineage>
        <taxon>Eukaryota</taxon>
        <taxon>Metazoa</taxon>
        <taxon>Chordata</taxon>
        <taxon>Craniata</taxon>
        <taxon>Vertebrata</taxon>
        <taxon>Euteleostomi</taxon>
        <taxon>Actinopterygii</taxon>
        <taxon>Neopterygii</taxon>
        <taxon>Teleostei</taxon>
        <taxon>Neoteleostei</taxon>
        <taxon>Acanthomorphata</taxon>
        <taxon>Eupercaria</taxon>
        <taxon>Labriformes</taxon>
        <taxon>Labridae</taxon>
        <taxon>Labrus</taxon>
    </lineage>
</organism>
<protein>
    <submittedName>
        <fullName evidence="2">Uncharacterized protein</fullName>
    </submittedName>
</protein>
<dbReference type="Proteomes" id="UP000261660">
    <property type="component" value="Unplaced"/>
</dbReference>
<dbReference type="FunCoup" id="A0A3Q3N8V1">
    <property type="interactions" value="104"/>
</dbReference>
<proteinExistence type="predicted"/>
<dbReference type="GeneID" id="136180342"/>
<dbReference type="InParanoid" id="A0A3Q3N8V1"/>
<dbReference type="STRING" id="56723.ENSLBEP00000030405"/>
<accession>A0A3Q3N8V1</accession>
<dbReference type="Ensembl" id="ENSLBET00000031813.1">
    <property type="protein sequence ID" value="ENSLBEP00000030405.1"/>
    <property type="gene ID" value="ENSLBEG00000022960.1"/>
</dbReference>
<evidence type="ECO:0000256" key="1">
    <source>
        <dbReference type="SAM" id="SignalP"/>
    </source>
</evidence>